<evidence type="ECO:0000313" key="4">
    <source>
        <dbReference type="Proteomes" id="UP000323386"/>
    </source>
</evidence>
<evidence type="ECO:0000259" key="2">
    <source>
        <dbReference type="Pfam" id="PF04690"/>
    </source>
</evidence>
<dbReference type="Pfam" id="PF04690">
    <property type="entry name" value="YABBY"/>
    <property type="match status" value="1"/>
</dbReference>
<dbReference type="Gene3D" id="1.10.30.10">
    <property type="entry name" value="High mobility group box domain"/>
    <property type="match status" value="1"/>
</dbReference>
<proteinExistence type="predicted"/>
<feature type="region of interest" description="Disordered" evidence="1">
    <location>
        <begin position="1"/>
        <end position="22"/>
    </location>
</feature>
<organism evidence="3 4">
    <name type="scientific">Pseudozyma flocculosa</name>
    <dbReference type="NCBI Taxonomy" id="84751"/>
    <lineage>
        <taxon>Eukaryota</taxon>
        <taxon>Fungi</taxon>
        <taxon>Dikarya</taxon>
        <taxon>Basidiomycota</taxon>
        <taxon>Ustilaginomycotina</taxon>
        <taxon>Ustilaginomycetes</taxon>
        <taxon>Ustilaginales</taxon>
        <taxon>Ustilaginaceae</taxon>
        <taxon>Pseudozyma</taxon>
    </lineage>
</organism>
<sequence>MAEAKSTGGGKKKSTAYHRHMKETLAKLKTEKPNMEHKERFKQAAHAWATSKENPKNKASA</sequence>
<evidence type="ECO:0000313" key="3">
    <source>
        <dbReference type="EMBL" id="SPO40217.1"/>
    </source>
</evidence>
<dbReference type="EMBL" id="OOIP01000018">
    <property type="protein sequence ID" value="SPO40217.1"/>
    <property type="molecule type" value="Genomic_DNA"/>
</dbReference>
<dbReference type="Proteomes" id="UP000323386">
    <property type="component" value="Unassembled WGS sequence"/>
</dbReference>
<keyword evidence="4" id="KW-1185">Reference proteome</keyword>
<dbReference type="SUPFAM" id="SSF47095">
    <property type="entry name" value="HMG-box"/>
    <property type="match status" value="1"/>
</dbReference>
<evidence type="ECO:0000256" key="1">
    <source>
        <dbReference type="SAM" id="MobiDB-lite"/>
    </source>
</evidence>
<reference evidence="3 4" key="1">
    <citation type="submission" date="2018-03" db="EMBL/GenBank/DDBJ databases">
        <authorList>
            <person name="Guldener U."/>
        </authorList>
    </citation>
    <scope>NUCLEOTIDE SEQUENCE [LARGE SCALE GENOMIC DNA]</scope>
    <source>
        <strain evidence="3 4">DAOM196992</strain>
    </source>
</reference>
<protein>
    <recommendedName>
        <fullName evidence="2">YABBY protein C-terminal domain-containing protein</fullName>
    </recommendedName>
</protein>
<dbReference type="InterPro" id="IPR036910">
    <property type="entry name" value="HMG_box_dom_sf"/>
</dbReference>
<feature type="domain" description="YABBY protein C-terminal" evidence="2">
    <location>
        <begin position="14"/>
        <end position="53"/>
    </location>
</feature>
<gene>
    <name evidence="3" type="ORF">PSFLO_05699</name>
</gene>
<name>A0A5C3F915_9BASI</name>
<dbReference type="AlphaFoldDB" id="A0A5C3F915"/>
<accession>A0A5C3F915</accession>
<feature type="compositionally biased region" description="Basic residues" evidence="1">
    <location>
        <begin position="10"/>
        <end position="21"/>
    </location>
</feature>
<dbReference type="OrthoDB" id="667577at2759"/>
<dbReference type="InterPro" id="IPR056775">
    <property type="entry name" value="YABBY_C"/>
</dbReference>